<keyword evidence="2" id="KW-1185">Reference proteome</keyword>
<evidence type="ECO:0000313" key="2">
    <source>
        <dbReference type="Proteomes" id="UP001375539"/>
    </source>
</evidence>
<comment type="caution">
    <text evidence="1">The sequence shown here is derived from an EMBL/GenBank/DDBJ whole genome shotgun (WGS) entry which is preliminary data.</text>
</comment>
<reference evidence="1" key="1">
    <citation type="submission" date="2024-03" db="EMBL/GenBank/DDBJ databases">
        <title>Novel Streptomyces species of biotechnological and ecological value are a feature of Machair soil.</title>
        <authorList>
            <person name="Prole J.R."/>
            <person name="Goodfellow M."/>
            <person name="Allenby N."/>
            <person name="Ward A.C."/>
        </authorList>
    </citation>
    <scope>NUCLEOTIDE SEQUENCE</scope>
    <source>
        <strain evidence="1">MS1.AVA.4</strain>
    </source>
</reference>
<accession>A0ACC6QRA4</accession>
<gene>
    <name evidence="1" type="ORF">WKI58_30185</name>
</gene>
<name>A0ACC6QRA4_9ACTN</name>
<organism evidence="1 2">
    <name type="scientific">Streptomyces pratisoli</name>
    <dbReference type="NCBI Taxonomy" id="3139917"/>
    <lineage>
        <taxon>Bacteria</taxon>
        <taxon>Bacillati</taxon>
        <taxon>Actinomycetota</taxon>
        <taxon>Actinomycetes</taxon>
        <taxon>Kitasatosporales</taxon>
        <taxon>Streptomycetaceae</taxon>
        <taxon>Streptomyces</taxon>
    </lineage>
</organism>
<sequence>MTSLSPPPRVEAAARARCVIRGHPEVLADPAAGEVTLYLWFASDIFTTVGVRRPEGTTAAVVHSLAGLQEPEREQVVAALVRALDQLRTHCMGFVLDRADQP</sequence>
<evidence type="ECO:0000313" key="1">
    <source>
        <dbReference type="EMBL" id="MEJ8660738.1"/>
    </source>
</evidence>
<dbReference type="Proteomes" id="UP001375539">
    <property type="component" value="Unassembled WGS sequence"/>
</dbReference>
<proteinExistence type="predicted"/>
<protein>
    <submittedName>
        <fullName evidence="1">Uncharacterized protein</fullName>
    </submittedName>
</protein>
<dbReference type="EMBL" id="JBBKAI010000002">
    <property type="protein sequence ID" value="MEJ8660738.1"/>
    <property type="molecule type" value="Genomic_DNA"/>
</dbReference>